<keyword evidence="1" id="KW-0472">Membrane</keyword>
<feature type="transmembrane region" description="Helical" evidence="1">
    <location>
        <begin position="41"/>
        <end position="63"/>
    </location>
</feature>
<keyword evidence="1" id="KW-0812">Transmembrane</keyword>
<evidence type="ECO:0008006" key="4">
    <source>
        <dbReference type="Google" id="ProtNLM"/>
    </source>
</evidence>
<dbReference type="EMBL" id="JAEOAH010000031">
    <property type="protein sequence ID" value="MBK3496481.1"/>
    <property type="molecule type" value="Genomic_DNA"/>
</dbReference>
<proteinExistence type="predicted"/>
<evidence type="ECO:0000256" key="1">
    <source>
        <dbReference type="SAM" id="Phobius"/>
    </source>
</evidence>
<keyword evidence="1" id="KW-1133">Transmembrane helix</keyword>
<evidence type="ECO:0000313" key="3">
    <source>
        <dbReference type="Proteomes" id="UP000618943"/>
    </source>
</evidence>
<dbReference type="NCBIfam" id="TIGR04104">
    <property type="entry name" value="cxxc_20_cxxc"/>
    <property type="match status" value="1"/>
</dbReference>
<evidence type="ECO:0000313" key="2">
    <source>
        <dbReference type="EMBL" id="MBK3496481.1"/>
    </source>
</evidence>
<comment type="caution">
    <text evidence="2">The sequence shown here is derived from an EMBL/GenBank/DDBJ whole genome shotgun (WGS) entry which is preliminary data.</text>
</comment>
<dbReference type="InterPro" id="IPR026369">
    <property type="entry name" value="CxxC_20_CxxC"/>
</dbReference>
<protein>
    <recommendedName>
        <fullName evidence="4">CXXC-20-CXXC protein</fullName>
    </recommendedName>
</protein>
<name>A0ABS1HAP9_9BACL</name>
<sequence>MNRLKDDLDHELQQQVFLKDDVKKRMLEQAKNPIRKTRSNWQYPIVLVACTAVLVLFVTLLLQDVGGYGKVVTGAEADYGLQLDWLIELLPFAITGFIIFLLYKFNQPYELPVCESCHEEWSWRVSIKKMFTLNRAMICPNCGKKQYETKKSKKRFELIVLYPNSVLLINAFFDLHLWEIVLMYVAIVITQFIIIPYKIKLQNDEDLNLW</sequence>
<dbReference type="Proteomes" id="UP000618943">
    <property type="component" value="Unassembled WGS sequence"/>
</dbReference>
<gene>
    <name evidence="2" type="ORF">JFL43_16775</name>
</gene>
<dbReference type="RefSeq" id="WP_200749938.1">
    <property type="nucleotide sequence ID" value="NZ_JAEOAH010000031.1"/>
</dbReference>
<feature type="transmembrane region" description="Helical" evidence="1">
    <location>
        <begin position="156"/>
        <end position="175"/>
    </location>
</feature>
<reference evidence="2 3" key="1">
    <citation type="submission" date="2020-12" db="EMBL/GenBank/DDBJ databases">
        <title>YIM B01967 draft genome.</title>
        <authorList>
            <person name="Yan X."/>
        </authorList>
    </citation>
    <scope>NUCLEOTIDE SEQUENCE [LARGE SCALE GENOMIC DNA]</scope>
    <source>
        <strain evidence="2 3">YIM B01967</strain>
    </source>
</reference>
<organism evidence="2 3">
    <name type="scientific">Viridibacillus soli</name>
    <dbReference type="NCBI Taxonomy" id="2798301"/>
    <lineage>
        <taxon>Bacteria</taxon>
        <taxon>Bacillati</taxon>
        <taxon>Bacillota</taxon>
        <taxon>Bacilli</taxon>
        <taxon>Bacillales</taxon>
        <taxon>Caryophanaceae</taxon>
        <taxon>Viridibacillus</taxon>
    </lineage>
</organism>
<feature type="transmembrane region" description="Helical" evidence="1">
    <location>
        <begin position="181"/>
        <end position="199"/>
    </location>
</feature>
<feature type="transmembrane region" description="Helical" evidence="1">
    <location>
        <begin position="83"/>
        <end position="103"/>
    </location>
</feature>
<accession>A0ABS1HAP9</accession>
<keyword evidence="3" id="KW-1185">Reference proteome</keyword>